<gene>
    <name evidence="1" type="ORF">ACFQKE_15955</name>
</gene>
<dbReference type="Pfam" id="PF25920">
    <property type="entry name" value="DUF7966"/>
    <property type="match status" value="1"/>
</dbReference>
<dbReference type="InterPro" id="IPR058272">
    <property type="entry name" value="DUF7966"/>
</dbReference>
<dbReference type="AlphaFoldDB" id="A0ABD6A1G4"/>
<evidence type="ECO:0000313" key="1">
    <source>
        <dbReference type="EMBL" id="MFC7256780.1"/>
    </source>
</evidence>
<sequence length="103" mass="11003">MTDEVREALRRLATETTLDPADTVDEAVSALDDVCALAAFVEDGGPDRLDRAIDRAARAGDTATARRGRRALGTIERCRDVAADHFHSGRGTVLSAGDQPPTR</sequence>
<dbReference type="Proteomes" id="UP001596434">
    <property type="component" value="Unassembled WGS sequence"/>
</dbReference>
<name>A0ABD6A1G4_9EURY</name>
<comment type="caution">
    <text evidence="1">The sequence shown here is derived from an EMBL/GenBank/DDBJ whole genome shotgun (WGS) entry which is preliminary data.</text>
</comment>
<dbReference type="RefSeq" id="WP_379706156.1">
    <property type="nucleotide sequence ID" value="NZ_JBHTAT010000001.1"/>
</dbReference>
<evidence type="ECO:0000313" key="2">
    <source>
        <dbReference type="Proteomes" id="UP001596434"/>
    </source>
</evidence>
<keyword evidence="2" id="KW-1185">Reference proteome</keyword>
<dbReference type="EMBL" id="JBHTAT010000001">
    <property type="protein sequence ID" value="MFC7256780.1"/>
    <property type="molecule type" value="Genomic_DNA"/>
</dbReference>
<organism evidence="1 2">
    <name type="scientific">Haloplanus litoreus</name>
    <dbReference type="NCBI Taxonomy" id="767515"/>
    <lineage>
        <taxon>Archaea</taxon>
        <taxon>Methanobacteriati</taxon>
        <taxon>Methanobacteriota</taxon>
        <taxon>Stenosarchaea group</taxon>
        <taxon>Halobacteria</taxon>
        <taxon>Halobacteriales</taxon>
        <taxon>Haloferacaceae</taxon>
        <taxon>Haloplanus</taxon>
    </lineage>
</organism>
<accession>A0ABD6A1G4</accession>
<proteinExistence type="predicted"/>
<dbReference type="GeneID" id="96955175"/>
<reference evidence="1 2" key="1">
    <citation type="journal article" date="2019" name="Int. J. Syst. Evol. Microbiol.">
        <title>The Global Catalogue of Microorganisms (GCM) 10K type strain sequencing project: providing services to taxonomists for standard genome sequencing and annotation.</title>
        <authorList>
            <consortium name="The Broad Institute Genomics Platform"/>
            <consortium name="The Broad Institute Genome Sequencing Center for Infectious Disease"/>
            <person name="Wu L."/>
            <person name="Ma J."/>
        </authorList>
    </citation>
    <scope>NUCLEOTIDE SEQUENCE [LARGE SCALE GENOMIC DNA]</scope>
    <source>
        <strain evidence="1 2">GX21</strain>
    </source>
</reference>
<protein>
    <submittedName>
        <fullName evidence="1">Uncharacterized protein</fullName>
    </submittedName>
</protein>